<dbReference type="RefSeq" id="WP_100334880.1">
    <property type="nucleotide sequence ID" value="NZ_PGFA01000001.1"/>
</dbReference>
<comment type="caution">
    <text evidence="1">The sequence shown here is derived from an EMBL/GenBank/DDBJ whole genome shotgun (WGS) entry which is preliminary data.</text>
</comment>
<gene>
    <name evidence="1" type="ORF">CLV45_0566</name>
</gene>
<organism evidence="1 2">
    <name type="scientific">Hymenobacter chitinivorans DSM 11115</name>
    <dbReference type="NCBI Taxonomy" id="1121954"/>
    <lineage>
        <taxon>Bacteria</taxon>
        <taxon>Pseudomonadati</taxon>
        <taxon>Bacteroidota</taxon>
        <taxon>Cytophagia</taxon>
        <taxon>Cytophagales</taxon>
        <taxon>Hymenobacteraceae</taxon>
        <taxon>Hymenobacter</taxon>
    </lineage>
</organism>
<proteinExistence type="predicted"/>
<sequence length="109" mass="11639">MSTFDGNEGSIVNETVAAGMTHNYNECPDDSKPVFKGQFFGKNKLKALMDDCGSEFVGIRIYNAIDDNGQGGFVLVGVKSDMGDLYERVMLATGPTCPNCCAADSPLTN</sequence>
<reference evidence="1 2" key="1">
    <citation type="submission" date="2017-11" db="EMBL/GenBank/DDBJ databases">
        <title>Genomic Encyclopedia of Archaeal and Bacterial Type Strains, Phase II (KMG-II): From Individual Species to Whole Genera.</title>
        <authorList>
            <person name="Goeker M."/>
        </authorList>
    </citation>
    <scope>NUCLEOTIDE SEQUENCE [LARGE SCALE GENOMIC DNA]</scope>
    <source>
        <strain evidence="1 2">DSM 11115</strain>
    </source>
</reference>
<dbReference type="EMBL" id="PGFA01000001">
    <property type="protein sequence ID" value="PJJ59151.1"/>
    <property type="molecule type" value="Genomic_DNA"/>
</dbReference>
<keyword evidence="2" id="KW-1185">Reference proteome</keyword>
<name>A0A2M9BMH9_9BACT</name>
<evidence type="ECO:0000313" key="1">
    <source>
        <dbReference type="EMBL" id="PJJ59151.1"/>
    </source>
</evidence>
<accession>A0A2M9BMH9</accession>
<dbReference type="OrthoDB" id="661524at2"/>
<dbReference type="AlphaFoldDB" id="A0A2M9BMH9"/>
<dbReference type="Proteomes" id="UP000228535">
    <property type="component" value="Unassembled WGS sequence"/>
</dbReference>
<evidence type="ECO:0000313" key="2">
    <source>
        <dbReference type="Proteomes" id="UP000228535"/>
    </source>
</evidence>
<protein>
    <submittedName>
        <fullName evidence="1">Uncharacterized protein</fullName>
    </submittedName>
</protein>